<evidence type="ECO:0000313" key="4">
    <source>
        <dbReference type="EMBL" id="UWZ39630.1"/>
    </source>
</evidence>
<reference evidence="4" key="1">
    <citation type="submission" date="2021-04" db="EMBL/GenBank/DDBJ databases">
        <title>Biosynthetic gene clusters of Dactylosporangioum roseum.</title>
        <authorList>
            <person name="Hartkoorn R.C."/>
            <person name="Beaudoing E."/>
            <person name="Hot D."/>
            <person name="Moureu S."/>
        </authorList>
    </citation>
    <scope>NUCLEOTIDE SEQUENCE</scope>
    <source>
        <strain evidence="4">NRRL B-16295</strain>
    </source>
</reference>
<proteinExistence type="inferred from homology"/>
<dbReference type="InterPro" id="IPR002645">
    <property type="entry name" value="STAS_dom"/>
</dbReference>
<dbReference type="PROSITE" id="PS50801">
    <property type="entry name" value="STAS"/>
    <property type="match status" value="1"/>
</dbReference>
<accession>A0ABY5ZF99</accession>
<dbReference type="PANTHER" id="PTHR33495:SF2">
    <property type="entry name" value="ANTI-SIGMA FACTOR ANTAGONIST TM_1081-RELATED"/>
    <property type="match status" value="1"/>
</dbReference>
<dbReference type="Proteomes" id="UP001058271">
    <property type="component" value="Chromosome"/>
</dbReference>
<dbReference type="EMBL" id="CP073721">
    <property type="protein sequence ID" value="UWZ39630.1"/>
    <property type="molecule type" value="Genomic_DNA"/>
</dbReference>
<dbReference type="CDD" id="cd07043">
    <property type="entry name" value="STAS_anti-anti-sigma_factors"/>
    <property type="match status" value="1"/>
</dbReference>
<protein>
    <recommendedName>
        <fullName evidence="2">Anti-sigma factor antagonist</fullName>
    </recommendedName>
</protein>
<dbReference type="SUPFAM" id="SSF52091">
    <property type="entry name" value="SpoIIaa-like"/>
    <property type="match status" value="1"/>
</dbReference>
<gene>
    <name evidence="4" type="ORF">Drose_16240</name>
</gene>
<keyword evidence="5" id="KW-1185">Reference proteome</keyword>
<organism evidence="4 5">
    <name type="scientific">Dactylosporangium roseum</name>
    <dbReference type="NCBI Taxonomy" id="47989"/>
    <lineage>
        <taxon>Bacteria</taxon>
        <taxon>Bacillati</taxon>
        <taxon>Actinomycetota</taxon>
        <taxon>Actinomycetes</taxon>
        <taxon>Micromonosporales</taxon>
        <taxon>Micromonosporaceae</taxon>
        <taxon>Dactylosporangium</taxon>
    </lineage>
</organism>
<name>A0ABY5ZF99_9ACTN</name>
<evidence type="ECO:0000256" key="1">
    <source>
        <dbReference type="ARBA" id="ARBA00009013"/>
    </source>
</evidence>
<evidence type="ECO:0000256" key="2">
    <source>
        <dbReference type="RuleBase" id="RU003749"/>
    </source>
</evidence>
<dbReference type="Pfam" id="PF01740">
    <property type="entry name" value="STAS"/>
    <property type="match status" value="1"/>
</dbReference>
<dbReference type="PANTHER" id="PTHR33495">
    <property type="entry name" value="ANTI-SIGMA FACTOR ANTAGONIST TM_1081-RELATED-RELATED"/>
    <property type="match status" value="1"/>
</dbReference>
<dbReference type="InterPro" id="IPR036513">
    <property type="entry name" value="STAS_dom_sf"/>
</dbReference>
<sequence>MSTLSPVTPSAQLRIGISCSCPATVRAVAVGEIDLTTAHMLHDGLFSALYTQAPDFLDVDLAGVTFMDCIGLGVLVAMRRAAARTGCQLRVVNPQPIVRRVLALTGLLGILAAPSSTPPLVPVRSEVPSGIGPTPEAVTPSFDLPVAA</sequence>
<dbReference type="Gene3D" id="3.30.750.24">
    <property type="entry name" value="STAS domain"/>
    <property type="match status" value="1"/>
</dbReference>
<dbReference type="InterPro" id="IPR003658">
    <property type="entry name" value="Anti-sigma_ant"/>
</dbReference>
<dbReference type="RefSeq" id="WP_260729056.1">
    <property type="nucleotide sequence ID" value="NZ_BAAABS010000012.1"/>
</dbReference>
<comment type="similarity">
    <text evidence="1 2">Belongs to the anti-sigma-factor antagonist family.</text>
</comment>
<evidence type="ECO:0000259" key="3">
    <source>
        <dbReference type="PROSITE" id="PS50801"/>
    </source>
</evidence>
<dbReference type="NCBIfam" id="TIGR00377">
    <property type="entry name" value="ant_ant_sig"/>
    <property type="match status" value="1"/>
</dbReference>
<feature type="domain" description="STAS" evidence="3">
    <location>
        <begin position="31"/>
        <end position="134"/>
    </location>
</feature>
<evidence type="ECO:0000313" key="5">
    <source>
        <dbReference type="Proteomes" id="UP001058271"/>
    </source>
</evidence>